<accession>A0A0L8KDA5</accession>
<evidence type="ECO:0000313" key="2">
    <source>
        <dbReference type="Proteomes" id="UP000037023"/>
    </source>
</evidence>
<dbReference type="InterPro" id="IPR023375">
    <property type="entry name" value="ADC_dom_sf"/>
</dbReference>
<dbReference type="AlphaFoldDB" id="A0A0L8KDA5"/>
<comment type="caution">
    <text evidence="1">The sequence shown here is derived from an EMBL/GenBank/DDBJ whole genome shotgun (WGS) entry which is preliminary data.</text>
</comment>
<evidence type="ECO:0008006" key="3">
    <source>
        <dbReference type="Google" id="ProtNLM"/>
    </source>
</evidence>
<protein>
    <recommendedName>
        <fullName evidence="3">Acetoacetate decarboxylase</fullName>
    </recommendedName>
</protein>
<dbReference type="Proteomes" id="UP000037023">
    <property type="component" value="Unassembled WGS sequence"/>
</dbReference>
<dbReference type="PATRIC" id="fig|1938.6.peg.4178"/>
<gene>
    <name evidence="1" type="ORF">ADK34_19375</name>
</gene>
<dbReference type="Gene3D" id="2.40.400.10">
    <property type="entry name" value="Acetoacetate decarboxylase-like"/>
    <property type="match status" value="1"/>
</dbReference>
<dbReference type="RefSeq" id="WP_033203383.1">
    <property type="nucleotide sequence ID" value="NZ_LGUP01000202.1"/>
</dbReference>
<dbReference type="OrthoDB" id="3423940at2"/>
<reference evidence="1 2" key="1">
    <citation type="submission" date="2015-06" db="EMBL/GenBank/DDBJ databases">
        <authorList>
            <person name="Hoefler B.C."/>
            <person name="Straight P.D."/>
        </authorList>
    </citation>
    <scope>NUCLEOTIDE SEQUENCE [LARGE SCALE GENOMIC DNA]</scope>
    <source>
        <strain evidence="1 2">NRRL 3427</strain>
    </source>
</reference>
<dbReference type="EMBL" id="LGUP01000202">
    <property type="protein sequence ID" value="KOG23908.1"/>
    <property type="molecule type" value="Genomic_DNA"/>
</dbReference>
<proteinExistence type="predicted"/>
<name>A0A0L8KDA5_STRVR</name>
<dbReference type="SUPFAM" id="SSF160104">
    <property type="entry name" value="Acetoacetate decarboxylase-like"/>
    <property type="match status" value="1"/>
</dbReference>
<sequence>MTSLPLPPVPEPFRLPFHYGALHQIGVDWLVDPDPVHVLLAKHHPDLTAATFDDGRALVSLNYQLYFAQYAFGGGVTQEIEFNVVAFPTAEAGRLPRLTYAQYAQGWDQTKLLGIARLHVVCDNPFAIRAGRELYAEPKYPGWFEVGLPSLNGPAGATWTVRCKAAEIGPDDALERGTAPLLDLTAKLDGLTAVAAGSAPVTGYGTDREGRLLAGPMNVGQPYAWYDLAAPAHSGRTRLAVHAPDGDLGRDLRTVLPAGAPAAGAWTFQSAPVAAHHRPYYLPTGPRR</sequence>
<organism evidence="1 2">
    <name type="scientific">Streptomyces viridochromogenes</name>
    <dbReference type="NCBI Taxonomy" id="1938"/>
    <lineage>
        <taxon>Bacteria</taxon>
        <taxon>Bacillati</taxon>
        <taxon>Actinomycetota</taxon>
        <taxon>Actinomycetes</taxon>
        <taxon>Kitasatosporales</taxon>
        <taxon>Streptomycetaceae</taxon>
        <taxon>Streptomyces</taxon>
    </lineage>
</organism>
<evidence type="ECO:0000313" key="1">
    <source>
        <dbReference type="EMBL" id="KOG23908.1"/>
    </source>
</evidence>